<gene>
    <name evidence="1" type="ORF">GURASL_06920</name>
</gene>
<dbReference type="EMBL" id="AP027151">
    <property type="protein sequence ID" value="BDV41769.1"/>
    <property type="molecule type" value="Genomic_DNA"/>
</dbReference>
<dbReference type="PANTHER" id="PTHR36456">
    <property type="entry name" value="UPF0232 PROTEIN SCO3875"/>
    <property type="match status" value="1"/>
</dbReference>
<evidence type="ECO:0008006" key="3">
    <source>
        <dbReference type="Google" id="ProtNLM"/>
    </source>
</evidence>
<dbReference type="InterPro" id="IPR007922">
    <property type="entry name" value="DciA-like"/>
</dbReference>
<name>A0ABM8EH66_9BACT</name>
<organism evidence="1 2">
    <name type="scientific">Geotalea uraniireducens</name>
    <dbReference type="NCBI Taxonomy" id="351604"/>
    <lineage>
        <taxon>Bacteria</taxon>
        <taxon>Pseudomonadati</taxon>
        <taxon>Thermodesulfobacteriota</taxon>
        <taxon>Desulfuromonadia</taxon>
        <taxon>Geobacterales</taxon>
        <taxon>Geobacteraceae</taxon>
        <taxon>Geotalea</taxon>
    </lineage>
</organism>
<dbReference type="Proteomes" id="UP001317705">
    <property type="component" value="Chromosome"/>
</dbReference>
<dbReference type="PANTHER" id="PTHR36456:SF1">
    <property type="entry name" value="UPF0232 PROTEIN SCO3875"/>
    <property type="match status" value="1"/>
</dbReference>
<evidence type="ECO:0000313" key="1">
    <source>
        <dbReference type="EMBL" id="BDV41769.1"/>
    </source>
</evidence>
<dbReference type="Pfam" id="PF05258">
    <property type="entry name" value="DciA"/>
    <property type="match status" value="1"/>
</dbReference>
<dbReference type="RefSeq" id="WP_282001797.1">
    <property type="nucleotide sequence ID" value="NZ_AP027151.1"/>
</dbReference>
<accession>A0ABM8EH66</accession>
<reference evidence="1 2" key="1">
    <citation type="submission" date="2022-12" db="EMBL/GenBank/DDBJ databases">
        <title>Polyphasic characterization of Geotalea uranireducens NIT-SL11 newly isolated from a complex of sewage sludge and microbially reduced graphene oxide.</title>
        <authorList>
            <person name="Xie L."/>
            <person name="Yoshida N."/>
            <person name="Meng L."/>
        </authorList>
    </citation>
    <scope>NUCLEOTIDE SEQUENCE [LARGE SCALE GENOMIC DNA]</scope>
    <source>
        <strain evidence="1 2">NIT-SL11</strain>
    </source>
</reference>
<keyword evidence="2" id="KW-1185">Reference proteome</keyword>
<proteinExistence type="predicted"/>
<sequence>MTESRPRLPRPLAVTDLLADALRGKPAERCLREGRIWLVWESVVGEQIATKARPVKFRDGTLTVAVYNAPWMQQLNFLKGKIVQALNRALGEELVREIYLRAGTLPPAIAAEHGRTAAPRRPLSAEETAWVGTMIDTIDDRELAQALGSLLERHLAGQEQLPPPPSPAKK</sequence>
<protein>
    <recommendedName>
        <fullName evidence="3">DUF721 domain-containing protein</fullName>
    </recommendedName>
</protein>
<evidence type="ECO:0000313" key="2">
    <source>
        <dbReference type="Proteomes" id="UP001317705"/>
    </source>
</evidence>